<dbReference type="EMBL" id="FOVR01000002">
    <property type="protein sequence ID" value="SFN83521.1"/>
    <property type="molecule type" value="Genomic_DNA"/>
</dbReference>
<protein>
    <submittedName>
        <fullName evidence="1">Flagellar protein FlaF</fullName>
    </submittedName>
</protein>
<dbReference type="STRING" id="655353.SAMN04488056_102158"/>
<keyword evidence="2" id="KW-1185">Reference proteome</keyword>
<gene>
    <name evidence="1" type="ORF">SAMN04488056_102158</name>
</gene>
<dbReference type="AlphaFoldDB" id="A0A1I5CA73"/>
<dbReference type="RefSeq" id="WP_175527914.1">
    <property type="nucleotide sequence ID" value="NZ_FOVR01000002.1"/>
</dbReference>
<dbReference type="NCBIfam" id="NF009434">
    <property type="entry name" value="PRK12793.1"/>
    <property type="match status" value="1"/>
</dbReference>
<organism evidence="1 2">
    <name type="scientific">Cohaesibacter marisflavi</name>
    <dbReference type="NCBI Taxonomy" id="655353"/>
    <lineage>
        <taxon>Bacteria</taxon>
        <taxon>Pseudomonadati</taxon>
        <taxon>Pseudomonadota</taxon>
        <taxon>Alphaproteobacteria</taxon>
        <taxon>Hyphomicrobiales</taxon>
        <taxon>Cohaesibacteraceae</taxon>
    </lineage>
</organism>
<dbReference type="Proteomes" id="UP000199236">
    <property type="component" value="Unassembled WGS sequence"/>
</dbReference>
<proteinExistence type="predicted"/>
<dbReference type="Pfam" id="PF07309">
    <property type="entry name" value="FlaF"/>
    <property type="match status" value="1"/>
</dbReference>
<keyword evidence="1" id="KW-0282">Flagellum</keyword>
<keyword evidence="1" id="KW-0966">Cell projection</keyword>
<reference evidence="1 2" key="1">
    <citation type="submission" date="2016-10" db="EMBL/GenBank/DDBJ databases">
        <authorList>
            <person name="de Groot N.N."/>
        </authorList>
    </citation>
    <scope>NUCLEOTIDE SEQUENCE [LARGE SCALE GENOMIC DNA]</scope>
    <source>
        <strain evidence="1 2">CGMCC 1.9157</strain>
    </source>
</reference>
<keyword evidence="1" id="KW-0969">Cilium</keyword>
<evidence type="ECO:0000313" key="2">
    <source>
        <dbReference type="Proteomes" id="UP000199236"/>
    </source>
</evidence>
<dbReference type="InterPro" id="IPR010845">
    <property type="entry name" value="FlaF"/>
</dbReference>
<evidence type="ECO:0000313" key="1">
    <source>
        <dbReference type="EMBL" id="SFN83521.1"/>
    </source>
</evidence>
<sequence>MYTSYYAESSQLSGSCQKSNEVQAINHLVECLKEAKVQGVQSVVGINALYQTNLVWCFLLEDLAKPENTLPDQLKADLVSIGLFILKEVGRIRQNESDNLDALIDLNTMISTGLAQ</sequence>
<dbReference type="GO" id="GO:0044781">
    <property type="term" value="P:bacterial-type flagellum organization"/>
    <property type="evidence" value="ECO:0007669"/>
    <property type="project" value="InterPro"/>
</dbReference>
<name>A0A1I5CA73_9HYPH</name>
<accession>A0A1I5CA73</accession>